<dbReference type="AlphaFoldDB" id="A0A218NZS2"/>
<dbReference type="Pfam" id="PF12838">
    <property type="entry name" value="Fer4_7"/>
    <property type="match status" value="1"/>
</dbReference>
<dbReference type="InterPro" id="IPR017896">
    <property type="entry name" value="4Fe4S_Fe-S-bd"/>
</dbReference>
<feature type="domain" description="4Fe-4S ferredoxin-type" evidence="1">
    <location>
        <begin position="241"/>
        <end position="270"/>
    </location>
</feature>
<dbReference type="GO" id="GO:0016491">
    <property type="term" value="F:oxidoreductase activity"/>
    <property type="evidence" value="ECO:0007669"/>
    <property type="project" value="UniProtKB-ARBA"/>
</dbReference>
<proteinExistence type="predicted"/>
<dbReference type="Proteomes" id="UP000197156">
    <property type="component" value="Chromosome"/>
</dbReference>
<dbReference type="PROSITE" id="PS51379">
    <property type="entry name" value="4FE4S_FER_2"/>
    <property type="match status" value="1"/>
</dbReference>
<evidence type="ECO:0000259" key="1">
    <source>
        <dbReference type="PROSITE" id="PS51379"/>
    </source>
</evidence>
<evidence type="ECO:0000313" key="2">
    <source>
        <dbReference type="EMBL" id="ASI98139.1"/>
    </source>
</evidence>
<dbReference type="InterPro" id="IPR017900">
    <property type="entry name" value="4Fe4S_Fe_S_CS"/>
</dbReference>
<reference evidence="2 3" key="1">
    <citation type="submission" date="2016-03" db="EMBL/GenBank/DDBJ databases">
        <title>Complete genome sequence of Thermococcus celer.</title>
        <authorList>
            <person name="Oger P.M."/>
        </authorList>
    </citation>
    <scope>NUCLEOTIDE SEQUENCE [LARGE SCALE GENOMIC DNA]</scope>
    <source>
        <strain evidence="2 3">Vu 13</strain>
    </source>
</reference>
<organism evidence="2 3">
    <name type="scientific">Thermococcus celer Vu 13 = JCM 8558</name>
    <dbReference type="NCBI Taxonomy" id="1293037"/>
    <lineage>
        <taxon>Archaea</taxon>
        <taxon>Methanobacteriati</taxon>
        <taxon>Methanobacteriota</taxon>
        <taxon>Thermococci</taxon>
        <taxon>Thermococcales</taxon>
        <taxon>Thermococcaceae</taxon>
        <taxon>Thermococcus</taxon>
    </lineage>
</organism>
<sequence length="324" mass="36534">MEQGLKVRIIRRMISWIAPDIRDIVPENTPVIEPSPRSPVGYMVPEFVAIHGSPGIHILKILAVLPHFLKTAFYAWRCPRSVRRNPSNAARSADPEFFKELEECAKKLGVSAVGYTEVPREHIFRNRAILFKNAIVLTMEMDKEKIKTAPSITAGREVWRTYAELSRASYKLAEFMRKRGYNAQPDPPVGGNTNFSLLAQKAGLGYIGKHGLLISEKAGPSQRITAIYTDLELPYTDSNIEQYSWIPKFCDICNKCVRTCPAKAIYLKPKVLPDGREQHIDPVKCAKVFSRTLGCGVCIKECVFFNGDFERIKAAYERLSKKVG</sequence>
<gene>
    <name evidence="2" type="ORF">A3L02_00425</name>
</gene>
<dbReference type="Gene3D" id="3.30.70.20">
    <property type="match status" value="1"/>
</dbReference>
<dbReference type="PROSITE" id="PS00198">
    <property type="entry name" value="4FE4S_FER_1"/>
    <property type="match status" value="1"/>
</dbReference>
<dbReference type="PANTHER" id="PTHR42827:SF1">
    <property type="entry name" value="IRON-SULFUR CLUSTER-BINDING PROTEIN"/>
    <property type="match status" value="1"/>
</dbReference>
<dbReference type="PANTHER" id="PTHR42827">
    <property type="entry name" value="IRON-SULFUR CLUSTER-BINDING PROTEIN-RELATED"/>
    <property type="match status" value="1"/>
</dbReference>
<dbReference type="SUPFAM" id="SSF54862">
    <property type="entry name" value="4Fe-4S ferredoxins"/>
    <property type="match status" value="1"/>
</dbReference>
<accession>A0A218NZS2</accession>
<protein>
    <submittedName>
        <fullName evidence="2">[Fe-S]-binding protein</fullName>
    </submittedName>
</protein>
<keyword evidence="3" id="KW-1185">Reference proteome</keyword>
<dbReference type="EMBL" id="CP014854">
    <property type="protein sequence ID" value="ASI98139.1"/>
    <property type="molecule type" value="Genomic_DNA"/>
</dbReference>
<dbReference type="OrthoDB" id="57427at2157"/>
<name>A0A218NZS2_THECE</name>
<evidence type="ECO:0000313" key="3">
    <source>
        <dbReference type="Proteomes" id="UP000197156"/>
    </source>
</evidence>
<dbReference type="KEGG" id="tce:A3L02_00425"/>